<dbReference type="EMBL" id="CP001931">
    <property type="protein sequence ID" value="ADC88714.1"/>
    <property type="molecule type" value="Genomic_DNA"/>
</dbReference>
<dbReference type="SFLD" id="SFLDG01082">
    <property type="entry name" value="B12-binding_domain_containing"/>
    <property type="match status" value="1"/>
</dbReference>
<dbReference type="GO" id="GO:0006400">
    <property type="term" value="P:tRNA modification"/>
    <property type="evidence" value="ECO:0007669"/>
    <property type="project" value="InterPro"/>
</dbReference>
<dbReference type="PANTHER" id="PTHR43837">
    <property type="entry name" value="RIBOSOMAL PROTEIN S12 METHYLTHIOTRANSFERASE RIMO"/>
    <property type="match status" value="1"/>
</dbReference>
<reference evidence="13" key="1">
    <citation type="journal article" date="2010" name="Stand. Genomic Sci.">
        <title>Complete genome sequence of Thermocrinis albus type strain (HI 11/12T).</title>
        <authorList>
            <person name="Wirth R."/>
            <person name="Sikorski J."/>
            <person name="Brambilla E."/>
            <person name="Misra M."/>
            <person name="Lapidus A."/>
            <person name="Copeland A."/>
            <person name="Nolan M."/>
            <person name="Lucas S."/>
            <person name="Chen F."/>
            <person name="Tice H."/>
            <person name="Cheng J.F."/>
            <person name="Han C."/>
            <person name="Detter J.C."/>
            <person name="Tapia R."/>
            <person name="Bruce D."/>
            <person name="Goodwin L."/>
            <person name="Pitluck S."/>
            <person name="Pati A."/>
            <person name="Anderson I."/>
            <person name="Ivanova N."/>
            <person name="Mavromatis K."/>
            <person name="Mikhailova N."/>
            <person name="Chen A."/>
            <person name="Palaniappan K."/>
            <person name="Bilek Y."/>
            <person name="Hader T."/>
            <person name="Land M."/>
            <person name="Hauser L."/>
            <person name="Chang Y.J."/>
            <person name="Jeffries C.D."/>
            <person name="Tindall B.J."/>
            <person name="Rohde M."/>
            <person name="Goker M."/>
            <person name="Bristow J."/>
            <person name="Eisen J.A."/>
            <person name="Markowitz V."/>
            <person name="Hugenholtz P."/>
            <person name="Kyrpides N.C."/>
            <person name="Klenk H.P."/>
        </authorList>
    </citation>
    <scope>NUCLEOTIDE SEQUENCE [LARGE SCALE GENOMIC DNA]</scope>
    <source>
        <strain evidence="13">DSM 14484 / JCM 11386 / HI 11/12</strain>
    </source>
</reference>
<comment type="similarity">
    <text evidence="8">Belongs to the methylthiotransferase family. RimO subfamily.</text>
</comment>
<feature type="domain" description="Radical SAM core" evidence="11">
    <location>
        <begin position="120"/>
        <end position="350"/>
    </location>
</feature>
<gene>
    <name evidence="8" type="primary">rimO</name>
    <name evidence="12" type="ordered locus">Thal_0076</name>
</gene>
<dbReference type="Proteomes" id="UP000002043">
    <property type="component" value="Chromosome"/>
</dbReference>
<dbReference type="FunFam" id="3.80.30.20:FF:000001">
    <property type="entry name" value="tRNA-2-methylthio-N(6)-dimethylallyladenosine synthase 2"/>
    <property type="match status" value="1"/>
</dbReference>
<dbReference type="HAMAP" id="MF_01865">
    <property type="entry name" value="MTTase_RimO"/>
    <property type="match status" value="1"/>
</dbReference>
<feature type="binding site" evidence="8">
    <location>
        <position position="138"/>
    </location>
    <ligand>
        <name>[4Fe-4S] cluster</name>
        <dbReference type="ChEBI" id="CHEBI:49883"/>
        <label>2</label>
        <note>4Fe-4S-S-AdoMet</note>
    </ligand>
</feature>
<comment type="subcellular location">
    <subcellularLocation>
        <location evidence="8">Cytoplasm</location>
    </subcellularLocation>
</comment>
<keyword evidence="5 8" id="KW-0479">Metal-binding</keyword>
<evidence type="ECO:0000256" key="3">
    <source>
        <dbReference type="ARBA" id="ARBA00022679"/>
    </source>
</evidence>
<protein>
    <recommendedName>
        <fullName evidence="8">Ribosomal protein uS12 methylthiotransferase RimO</fullName>
        <shortName evidence="8">uS12 MTTase</shortName>
        <shortName evidence="8">uS12 methylthiotransferase</shortName>
        <ecNumber evidence="8">2.8.4.4</ecNumber>
    </recommendedName>
    <alternativeName>
        <fullName evidence="8">Ribosomal protein uS12 (aspartate-C(3))-methylthiotransferase</fullName>
    </alternativeName>
    <alternativeName>
        <fullName evidence="8">Ribosome maturation factor RimO</fullName>
    </alternativeName>
</protein>
<keyword evidence="7 8" id="KW-0411">Iron-sulfur</keyword>
<dbReference type="InterPro" id="IPR012340">
    <property type="entry name" value="NA-bd_OB-fold"/>
</dbReference>
<dbReference type="SFLD" id="SFLDS00029">
    <property type="entry name" value="Radical_SAM"/>
    <property type="match status" value="1"/>
</dbReference>
<dbReference type="STRING" id="638303.Thal_0076"/>
<dbReference type="SFLD" id="SFLDG01061">
    <property type="entry name" value="methylthiotransferase"/>
    <property type="match status" value="1"/>
</dbReference>
<keyword evidence="6 8" id="KW-0408">Iron</keyword>
<dbReference type="InterPro" id="IPR005839">
    <property type="entry name" value="Methylthiotransferase"/>
</dbReference>
<evidence type="ECO:0000256" key="8">
    <source>
        <dbReference type="HAMAP-Rule" id="MF_01865"/>
    </source>
</evidence>
<dbReference type="SFLD" id="SFLDF00274">
    <property type="entry name" value="ribosomal_protein_S12_methylth"/>
    <property type="match status" value="1"/>
</dbReference>
<dbReference type="Gene3D" id="2.40.50.140">
    <property type="entry name" value="Nucleic acid-binding proteins"/>
    <property type="match status" value="1"/>
</dbReference>
<dbReference type="GO" id="GO:0005829">
    <property type="term" value="C:cytosol"/>
    <property type="evidence" value="ECO:0007669"/>
    <property type="project" value="TreeGrafter"/>
</dbReference>
<dbReference type="HOGENOM" id="CLU_018697_0_1_0"/>
<comment type="function">
    <text evidence="8">Catalyzes the methylthiolation of an aspartic acid residue of ribosomal protein uS12.</text>
</comment>
<dbReference type="Pfam" id="PF00919">
    <property type="entry name" value="UPF0004"/>
    <property type="match status" value="1"/>
</dbReference>
<dbReference type="NCBIfam" id="TIGR00089">
    <property type="entry name" value="MiaB/RimO family radical SAM methylthiotransferase"/>
    <property type="match status" value="1"/>
</dbReference>
<dbReference type="Pfam" id="PF04055">
    <property type="entry name" value="Radical_SAM"/>
    <property type="match status" value="1"/>
</dbReference>
<evidence type="ECO:0000259" key="10">
    <source>
        <dbReference type="PROSITE" id="PS51449"/>
    </source>
</evidence>
<comment type="catalytic activity">
    <reaction evidence="8">
        <text>L-aspartate(89)-[ribosomal protein uS12]-hydrogen + (sulfur carrier)-SH + AH2 + 2 S-adenosyl-L-methionine = 3-methylsulfanyl-L-aspartate(89)-[ribosomal protein uS12]-hydrogen + (sulfur carrier)-H + 5'-deoxyadenosine + L-methionine + A + S-adenosyl-L-homocysteine + 2 H(+)</text>
        <dbReference type="Rhea" id="RHEA:37087"/>
        <dbReference type="Rhea" id="RHEA-COMP:10460"/>
        <dbReference type="Rhea" id="RHEA-COMP:10461"/>
        <dbReference type="Rhea" id="RHEA-COMP:14737"/>
        <dbReference type="Rhea" id="RHEA-COMP:14739"/>
        <dbReference type="ChEBI" id="CHEBI:13193"/>
        <dbReference type="ChEBI" id="CHEBI:15378"/>
        <dbReference type="ChEBI" id="CHEBI:17319"/>
        <dbReference type="ChEBI" id="CHEBI:17499"/>
        <dbReference type="ChEBI" id="CHEBI:29917"/>
        <dbReference type="ChEBI" id="CHEBI:29961"/>
        <dbReference type="ChEBI" id="CHEBI:57844"/>
        <dbReference type="ChEBI" id="CHEBI:57856"/>
        <dbReference type="ChEBI" id="CHEBI:59789"/>
        <dbReference type="ChEBI" id="CHEBI:64428"/>
        <dbReference type="ChEBI" id="CHEBI:73599"/>
        <dbReference type="EC" id="2.8.4.4"/>
    </reaction>
</comment>
<evidence type="ECO:0000256" key="4">
    <source>
        <dbReference type="ARBA" id="ARBA00022691"/>
    </source>
</evidence>
<feature type="binding site" evidence="8">
    <location>
        <position position="10"/>
    </location>
    <ligand>
        <name>[4Fe-4S] cluster</name>
        <dbReference type="ChEBI" id="CHEBI:49883"/>
        <label>1</label>
    </ligand>
</feature>
<keyword evidence="1 8" id="KW-0004">4Fe-4S</keyword>
<dbReference type="Pfam" id="PF18693">
    <property type="entry name" value="TRAM_2"/>
    <property type="match status" value="1"/>
</dbReference>
<dbReference type="InterPro" id="IPR002792">
    <property type="entry name" value="TRAM_dom"/>
</dbReference>
<dbReference type="InterPro" id="IPR038135">
    <property type="entry name" value="Methylthiotransferase_N_sf"/>
</dbReference>
<dbReference type="eggNOG" id="COG0621">
    <property type="taxonomic scope" value="Bacteria"/>
</dbReference>
<dbReference type="GO" id="GO:0035599">
    <property type="term" value="F:aspartic acid methylthiotransferase activity"/>
    <property type="evidence" value="ECO:0007669"/>
    <property type="project" value="TreeGrafter"/>
</dbReference>
<dbReference type="GO" id="GO:0051539">
    <property type="term" value="F:4 iron, 4 sulfur cluster binding"/>
    <property type="evidence" value="ECO:0007669"/>
    <property type="project" value="UniProtKB-UniRule"/>
</dbReference>
<evidence type="ECO:0000313" key="13">
    <source>
        <dbReference type="Proteomes" id="UP000002043"/>
    </source>
</evidence>
<dbReference type="PROSITE" id="PS50926">
    <property type="entry name" value="TRAM"/>
    <property type="match status" value="1"/>
</dbReference>
<comment type="cofactor">
    <cofactor evidence="8">
        <name>[4Fe-4S] cluster</name>
        <dbReference type="ChEBI" id="CHEBI:49883"/>
    </cofactor>
    <text evidence="8">Binds 2 [4Fe-4S] clusters. One cluster is coordinated with 3 cysteines and an exchangeable S-adenosyl-L-methionine.</text>
</comment>
<evidence type="ECO:0000259" key="11">
    <source>
        <dbReference type="PROSITE" id="PS51918"/>
    </source>
</evidence>
<dbReference type="PROSITE" id="PS01278">
    <property type="entry name" value="MTTASE_RADICAL"/>
    <property type="match status" value="1"/>
</dbReference>
<dbReference type="InterPro" id="IPR005840">
    <property type="entry name" value="Ribosomal_uS12_MeSTrfase_RimO"/>
</dbReference>
<feature type="domain" description="MTTase N-terminal" evidence="10">
    <location>
        <begin position="1"/>
        <end position="112"/>
    </location>
</feature>
<dbReference type="InterPro" id="IPR058240">
    <property type="entry name" value="rSAM_sf"/>
</dbReference>
<evidence type="ECO:0000259" key="9">
    <source>
        <dbReference type="PROSITE" id="PS50926"/>
    </source>
</evidence>
<dbReference type="OrthoDB" id="9805215at2"/>
<dbReference type="RefSeq" id="WP_012991121.1">
    <property type="nucleotide sequence ID" value="NC_013894.1"/>
</dbReference>
<evidence type="ECO:0000256" key="2">
    <source>
        <dbReference type="ARBA" id="ARBA00022490"/>
    </source>
</evidence>
<evidence type="ECO:0000256" key="1">
    <source>
        <dbReference type="ARBA" id="ARBA00022485"/>
    </source>
</evidence>
<dbReference type="SMART" id="SM00729">
    <property type="entry name" value="Elp3"/>
    <property type="match status" value="1"/>
</dbReference>
<dbReference type="Gene3D" id="3.40.50.12160">
    <property type="entry name" value="Methylthiotransferase, N-terminal domain"/>
    <property type="match status" value="1"/>
</dbReference>
<proteinExistence type="inferred from homology"/>
<dbReference type="SUPFAM" id="SSF102114">
    <property type="entry name" value="Radical SAM enzymes"/>
    <property type="match status" value="1"/>
</dbReference>
<dbReference type="InterPro" id="IPR020612">
    <property type="entry name" value="Methylthiotransferase_CS"/>
</dbReference>
<dbReference type="CDD" id="cd01335">
    <property type="entry name" value="Radical_SAM"/>
    <property type="match status" value="1"/>
</dbReference>
<dbReference type="NCBIfam" id="TIGR01125">
    <property type="entry name" value="30S ribosomal protein S12 methylthiotransferase RimO"/>
    <property type="match status" value="1"/>
</dbReference>
<dbReference type="PROSITE" id="PS51918">
    <property type="entry name" value="RADICAL_SAM"/>
    <property type="match status" value="1"/>
</dbReference>
<keyword evidence="3 8" id="KW-0808">Transferase</keyword>
<dbReference type="InterPro" id="IPR006638">
    <property type="entry name" value="Elp3/MiaA/NifB-like_rSAM"/>
</dbReference>
<keyword evidence="4 8" id="KW-0949">S-adenosyl-L-methionine</keyword>
<dbReference type="InterPro" id="IPR013848">
    <property type="entry name" value="Methylthiotransferase_N"/>
</dbReference>
<feature type="binding site" evidence="8">
    <location>
        <position position="141"/>
    </location>
    <ligand>
        <name>[4Fe-4S] cluster</name>
        <dbReference type="ChEBI" id="CHEBI:49883"/>
        <label>2</label>
        <note>4Fe-4S-S-AdoMet</note>
    </ligand>
</feature>
<evidence type="ECO:0000256" key="6">
    <source>
        <dbReference type="ARBA" id="ARBA00023004"/>
    </source>
</evidence>
<dbReference type="InterPro" id="IPR023404">
    <property type="entry name" value="rSAM_horseshoe"/>
</dbReference>
<feature type="binding site" evidence="8">
    <location>
        <position position="75"/>
    </location>
    <ligand>
        <name>[4Fe-4S] cluster</name>
        <dbReference type="ChEBI" id="CHEBI:49883"/>
        <label>1</label>
    </ligand>
</feature>
<feature type="domain" description="TRAM" evidence="9">
    <location>
        <begin position="353"/>
        <end position="421"/>
    </location>
</feature>
<feature type="binding site" evidence="8">
    <location>
        <position position="46"/>
    </location>
    <ligand>
        <name>[4Fe-4S] cluster</name>
        <dbReference type="ChEBI" id="CHEBI:49883"/>
        <label>1</label>
    </ligand>
</feature>
<evidence type="ECO:0000256" key="5">
    <source>
        <dbReference type="ARBA" id="ARBA00022723"/>
    </source>
</evidence>
<dbReference type="InterPro" id="IPR007197">
    <property type="entry name" value="rSAM"/>
</dbReference>
<evidence type="ECO:0000256" key="7">
    <source>
        <dbReference type="ARBA" id="ARBA00023014"/>
    </source>
</evidence>
<dbReference type="GO" id="GO:0103039">
    <property type="term" value="F:protein methylthiotransferase activity"/>
    <property type="evidence" value="ECO:0007669"/>
    <property type="project" value="UniProtKB-EC"/>
</dbReference>
<dbReference type="Gene3D" id="3.80.30.20">
    <property type="entry name" value="tm_1862 like domain"/>
    <property type="match status" value="1"/>
</dbReference>
<dbReference type="GO" id="GO:0046872">
    <property type="term" value="F:metal ion binding"/>
    <property type="evidence" value="ECO:0007669"/>
    <property type="project" value="UniProtKB-KW"/>
</dbReference>
<dbReference type="PROSITE" id="PS51449">
    <property type="entry name" value="MTTASE_N"/>
    <property type="match status" value="1"/>
</dbReference>
<dbReference type="AlphaFoldDB" id="D3SNH7"/>
<sequence length="421" mass="48089">MRVAVISLGCAKNLVDTEVLLGKLVKGGAKLVNDPSKADVIIVNTCGFIQQAKEEAIDTILDWADGKRKVVVMGCLVERYREEMKKEFPEVSAFFGTESWDQIIQYLGLKEVKSSERVLTTPPSYAYLKVAEGCNRTCSFCAIPLIRGRHRSKPLEDLLEEARNLAERGVKELCIVSQDTGYYGKDLYHRKALVQLLKKLEELEGIEWIRLLYLYPTDVDEELLSYLKDSGKVLPYLDIPLQHVSDRVLKSMRRGYSGSFVRRLLDEVMKNLDNVVLRTTFLVGYPEEREEDFRELLRFVEEGYFHWVGVFTYSHEENTPAYPLGDPIPQDEKELRRDAIMKAQQEITFRKNAQLVGREMDLLVDSYDEELGIVPVGRVYLQAPEVDGICYVEADRPISPGEKLKVKVTEAVGYDLKVEVC</sequence>
<feature type="binding site" evidence="8">
    <location>
        <position position="134"/>
    </location>
    <ligand>
        <name>[4Fe-4S] cluster</name>
        <dbReference type="ChEBI" id="CHEBI:49883"/>
        <label>2</label>
        <note>4Fe-4S-S-AdoMet</note>
    </ligand>
</feature>
<keyword evidence="13" id="KW-1185">Reference proteome</keyword>
<accession>D3SNH7</accession>
<name>D3SNH7_THEAH</name>
<dbReference type="EC" id="2.8.4.4" evidence="8"/>
<evidence type="ECO:0000313" key="12">
    <source>
        <dbReference type="EMBL" id="ADC88714.1"/>
    </source>
</evidence>
<keyword evidence="2 8" id="KW-0963">Cytoplasm</keyword>
<organism evidence="12 13">
    <name type="scientific">Thermocrinis albus (strain DSM 14484 / JCM 11386 / HI 11/12)</name>
    <dbReference type="NCBI Taxonomy" id="638303"/>
    <lineage>
        <taxon>Bacteria</taxon>
        <taxon>Pseudomonadati</taxon>
        <taxon>Aquificota</taxon>
        <taxon>Aquificia</taxon>
        <taxon>Aquificales</taxon>
        <taxon>Aquificaceae</taxon>
        <taxon>Thermocrinis</taxon>
    </lineage>
</organism>
<dbReference type="KEGG" id="tal:Thal_0076"/>
<dbReference type="PANTHER" id="PTHR43837:SF1">
    <property type="entry name" value="RIBOSOMAL PROTEIN US12 METHYLTHIOTRANSFERASE RIMO"/>
    <property type="match status" value="1"/>
</dbReference>